<dbReference type="SMART" id="SM00150">
    <property type="entry name" value="SPEC"/>
    <property type="match status" value="1"/>
</dbReference>
<dbReference type="InterPro" id="IPR056466">
    <property type="entry name" value="Spectrin_DBS"/>
</dbReference>
<evidence type="ECO:0000259" key="10">
    <source>
        <dbReference type="PROSITE" id="PS50002"/>
    </source>
</evidence>
<keyword evidence="8" id="KW-0175">Coiled coil</keyword>
<dbReference type="OMA" id="MFHRRQV"/>
<dbReference type="Pfam" id="PF00621">
    <property type="entry name" value="RhoGEF"/>
    <property type="match status" value="1"/>
</dbReference>
<feature type="compositionally biased region" description="Basic residues" evidence="9">
    <location>
        <begin position="171"/>
        <end position="185"/>
    </location>
</feature>
<dbReference type="GO" id="GO:0005085">
    <property type="term" value="F:guanyl-nucleotide exchange factor activity"/>
    <property type="evidence" value="ECO:0007669"/>
    <property type="project" value="UniProtKB-KW"/>
</dbReference>
<dbReference type="GO" id="GO:0005737">
    <property type="term" value="C:cytoplasm"/>
    <property type="evidence" value="ECO:0007669"/>
    <property type="project" value="UniProtKB-SubCell"/>
</dbReference>
<dbReference type="Pfam" id="PF00018">
    <property type="entry name" value="SH3_1"/>
    <property type="match status" value="1"/>
</dbReference>
<reference evidence="14 15" key="1">
    <citation type="journal article" date="2010" name="Science">
        <title>Genomic comparison of the ants Camponotus floridanus and Harpegnathos saltator.</title>
        <authorList>
            <person name="Bonasio R."/>
            <person name="Zhang G."/>
            <person name="Ye C."/>
            <person name="Mutti N.S."/>
            <person name="Fang X."/>
            <person name="Qin N."/>
            <person name="Donahue G."/>
            <person name="Yang P."/>
            <person name="Li Q."/>
            <person name="Li C."/>
            <person name="Zhang P."/>
            <person name="Huang Z."/>
            <person name="Berger S.L."/>
            <person name="Reinberg D."/>
            <person name="Wang J."/>
            <person name="Liebig J."/>
        </authorList>
    </citation>
    <scope>NUCLEOTIDE SEQUENCE [LARGE SCALE GENOMIC DNA]</scope>
    <source>
        <strain evidence="15">C129</strain>
    </source>
</reference>
<dbReference type="PROSITE" id="PS50003">
    <property type="entry name" value="PH_DOMAIN"/>
    <property type="match status" value="1"/>
</dbReference>
<dbReference type="Pfam" id="PF22697">
    <property type="entry name" value="SOS1_NGEF_PH"/>
    <property type="match status" value="1"/>
</dbReference>
<dbReference type="PANTHER" id="PTHR22826">
    <property type="entry name" value="RHO GUANINE EXCHANGE FACTOR-RELATED"/>
    <property type="match status" value="1"/>
</dbReference>
<gene>
    <name evidence="14" type="ORF">EAG_10714</name>
</gene>
<keyword evidence="5" id="KW-0344">Guanine-nucleotide releasing factor</keyword>
<dbReference type="PROSITE" id="PS50191">
    <property type="entry name" value="CRAL_TRIO"/>
    <property type="match status" value="1"/>
</dbReference>
<accession>E2AEK5</accession>
<feature type="domain" description="PH" evidence="11">
    <location>
        <begin position="1122"/>
        <end position="1236"/>
    </location>
</feature>
<dbReference type="SUPFAM" id="SSF48065">
    <property type="entry name" value="DBL homology domain (DH-domain)"/>
    <property type="match status" value="1"/>
</dbReference>
<dbReference type="Pfam" id="PF13716">
    <property type="entry name" value="CRAL_TRIO_2"/>
    <property type="match status" value="1"/>
</dbReference>
<dbReference type="Proteomes" id="UP000000311">
    <property type="component" value="Unassembled WGS sequence"/>
</dbReference>
<dbReference type="InterPro" id="IPR051336">
    <property type="entry name" value="RhoGEF_Guanine_NuclExch_SF"/>
</dbReference>
<keyword evidence="2 7" id="KW-0728">SH3 domain</keyword>
<dbReference type="PROSITE" id="PS50002">
    <property type="entry name" value="SH3"/>
    <property type="match status" value="1"/>
</dbReference>
<feature type="domain" description="DH" evidence="12">
    <location>
        <begin position="928"/>
        <end position="1110"/>
    </location>
</feature>
<evidence type="ECO:0000256" key="9">
    <source>
        <dbReference type="SAM" id="MobiDB-lite"/>
    </source>
</evidence>
<dbReference type="CDD" id="cd00160">
    <property type="entry name" value="RhoGEF"/>
    <property type="match status" value="1"/>
</dbReference>
<evidence type="ECO:0000256" key="1">
    <source>
        <dbReference type="ARBA" id="ARBA00004496"/>
    </source>
</evidence>
<evidence type="ECO:0000259" key="12">
    <source>
        <dbReference type="PROSITE" id="PS50010"/>
    </source>
</evidence>
<dbReference type="Gene3D" id="2.30.29.30">
    <property type="entry name" value="Pleckstrin-homology domain (PH domain)/Phosphotyrosine-binding domain (PTB)"/>
    <property type="match status" value="1"/>
</dbReference>
<feature type="compositionally biased region" description="Basic and acidic residues" evidence="9">
    <location>
        <begin position="423"/>
        <end position="432"/>
    </location>
</feature>
<feature type="compositionally biased region" description="Low complexity" evidence="9">
    <location>
        <begin position="34"/>
        <end position="47"/>
    </location>
</feature>
<dbReference type="InterPro" id="IPR035899">
    <property type="entry name" value="DBL_dom_sf"/>
</dbReference>
<dbReference type="InterPro" id="IPR001452">
    <property type="entry name" value="SH3_domain"/>
</dbReference>
<dbReference type="STRING" id="104421.E2AEK5"/>
<dbReference type="SMART" id="SM00325">
    <property type="entry name" value="RhoGEF"/>
    <property type="match status" value="1"/>
</dbReference>
<feature type="compositionally biased region" description="Polar residues" evidence="9">
    <location>
        <begin position="433"/>
        <end position="443"/>
    </location>
</feature>
<keyword evidence="4" id="KW-0597">Phosphoprotein</keyword>
<feature type="coiled-coil region" evidence="8">
    <location>
        <begin position="667"/>
        <end position="694"/>
    </location>
</feature>
<dbReference type="InterPro" id="IPR036028">
    <property type="entry name" value="SH3-like_dom_sf"/>
</dbReference>
<evidence type="ECO:0000256" key="8">
    <source>
        <dbReference type="SAM" id="Coils"/>
    </source>
</evidence>
<dbReference type="PROSITE" id="PS00741">
    <property type="entry name" value="DH_1"/>
    <property type="match status" value="1"/>
</dbReference>
<evidence type="ECO:0000256" key="2">
    <source>
        <dbReference type="ARBA" id="ARBA00022443"/>
    </source>
</evidence>
<dbReference type="Pfam" id="PF23289">
    <property type="entry name" value="Spectrin_5"/>
    <property type="match status" value="1"/>
</dbReference>
<feature type="region of interest" description="Disordered" evidence="9">
    <location>
        <begin position="419"/>
        <end position="443"/>
    </location>
</feature>
<dbReference type="SUPFAM" id="SSF50044">
    <property type="entry name" value="SH3-domain"/>
    <property type="match status" value="1"/>
</dbReference>
<dbReference type="PROSITE" id="PS50010">
    <property type="entry name" value="DH_2"/>
    <property type="match status" value="1"/>
</dbReference>
<comment type="similarity">
    <text evidence="6">Belongs to the MCF2 family.</text>
</comment>
<sequence length="1396" mass="159033">MASSPTSIENQIDSFLEQFKRSASRAMEETGAHRSSSYNACSSSISRSRSGNLDLELLEADITRHIYRDKSEESRVLFGKAGRPFALRPWKSLAAPLHTITRTSRSPYHRECWLVNRVRFIATSDKIGPTRVSSCRRDVRRTTRRLAQAGKLALVDQTTKHEERKNVSNVKSKRPVAKVKSKKARNVGQSSYDPTKLEDSPAQVLERFKRGCECVDDQCFKDLNTEVVYRHRLNIAELTKAEHDMYLMGVTMACLTDPYQTARHTERRRLRAQYVYQGRRVCLDAFLYLENCTHYQIKRIRKHLMTHGVTPRVHGNHGKIPHNTFSLDIYKIATEFLKNFVEVQEAKQKTKLAKNAPLHLSPDITRKTVHDLYTQYCKKISPDIKSMGYSTFRRFMKVQFPQVKFAKLEFIVRNQTTQSHCQTEPDAKDDTGQQKSSKPELQTESGTLLPLVITHDLGQNETYVLTPISKLQDGAFFPGLVHVVYVLRPAGFFQKAISEVSNKLFREDFKFRVIFLANIIELHEFIEKDQLTEPLSGNLPYCHHTWIQNRISLEKFSSMTQDVSLALDSFTRRLAEVEFPNNTIATTTLLSQQQAEYNELKEEILSAARHGEALLDSVRQLTGKGTADRLGNVAAVERLLVQLEETERTFDLFWSHHSSRLRHCLALRQFEQDFRELQATLDQHLKTVEEMTEVGETQARVEQLLHDTSAFQRICRGDIDRAEEVISAGQQLLSGRHQCPTDVVEPKCVELQRICTILSQRLERRLHMLTKCRELMERIDKANTWCTRGIELLASQNSTTPPDQALQELQQLIEAAEEFHHPRCIFQDSVMPETKALITQVLQRIEDVSLMCDKRIMALKQQLIKPTRPVQTVTPEPVKPLQSLPQTVKPSRVLKKANTMPKMEMSPIEGESSSPESEPRDIEALRLKRGHVLAELVETERIYVTELGSIVKGYKMEMTNEAMVHLIPTALVGKADVLFGNLEDIYIFHGETFLRDLENCISNTELVALCFVQRREIFFRLYSYYCQNIPRSEKLREQIQAEPQFLAACQQKLGHKLPLAAYLLKPVQRITKYQLLLKDLLKYSDEPSCCTELQEALDCMLVVLKCVNDSMHQTAITGFGGDLSAQGELLLQGSFSVWSSSKRERLLRLKPSQRHIFLYEKALIFCKHSKPQAHNKATYHFKRYLKMSQIGLTESVKGDAKRFEIWLQGRAEVHTIQAPSIDVKQSWVRQIKGVLMSQLAELKGKQNSALGKSNHKPLRQTISWEAQSISGSLRTLSVDGNSVISHMTDVSQSTEEDAAWSSENSNTDEEDAFGDNPGPAPGGRYVALADYCAVGQSEVTMREGDTLELLKVGCAGWWFVKLIGTGMEGWAPAAYLEPISRKTSRSSQSVNSQEAI</sequence>
<dbReference type="SMART" id="SM00326">
    <property type="entry name" value="SH3"/>
    <property type="match status" value="1"/>
</dbReference>
<dbReference type="CDD" id="cd11856">
    <property type="entry name" value="SH3_p47phox_like"/>
    <property type="match status" value="1"/>
</dbReference>
<evidence type="ECO:0000259" key="13">
    <source>
        <dbReference type="PROSITE" id="PS50191"/>
    </source>
</evidence>
<dbReference type="SMART" id="SM00233">
    <property type="entry name" value="PH"/>
    <property type="match status" value="1"/>
</dbReference>
<name>E2AEK5_CAMFO</name>
<feature type="compositionally biased region" description="Low complexity" evidence="9">
    <location>
        <begin position="904"/>
        <end position="916"/>
    </location>
</feature>
<dbReference type="InterPro" id="IPR001251">
    <property type="entry name" value="CRAL-TRIO_dom"/>
</dbReference>
<dbReference type="InterPro" id="IPR000219">
    <property type="entry name" value="DH_dom"/>
</dbReference>
<keyword evidence="15" id="KW-1185">Reference proteome</keyword>
<dbReference type="SUPFAM" id="SSF50729">
    <property type="entry name" value="PH domain-like"/>
    <property type="match status" value="1"/>
</dbReference>
<evidence type="ECO:0000256" key="6">
    <source>
        <dbReference type="ARBA" id="ARBA00049987"/>
    </source>
</evidence>
<feature type="region of interest" description="Disordered" evidence="9">
    <location>
        <begin position="26"/>
        <end position="47"/>
    </location>
</feature>
<dbReference type="InterPro" id="IPR018159">
    <property type="entry name" value="Spectrin/alpha-actinin"/>
</dbReference>
<dbReference type="InterPro" id="IPR001331">
    <property type="entry name" value="GDS_CDC24_CS"/>
</dbReference>
<dbReference type="InterPro" id="IPR011993">
    <property type="entry name" value="PH-like_dom_sf"/>
</dbReference>
<dbReference type="Gene3D" id="1.20.900.10">
    <property type="entry name" value="Dbl homology (DH) domain"/>
    <property type="match status" value="1"/>
</dbReference>
<keyword evidence="3" id="KW-0963">Cytoplasm</keyword>
<evidence type="ECO:0000256" key="5">
    <source>
        <dbReference type="ARBA" id="ARBA00022658"/>
    </source>
</evidence>
<dbReference type="InterPro" id="IPR001849">
    <property type="entry name" value="PH_domain"/>
</dbReference>
<dbReference type="FunFam" id="2.30.29.30:FF:000078">
    <property type="entry name" value="Guanine nucleotide exchange factor DBS"/>
    <property type="match status" value="1"/>
</dbReference>
<dbReference type="GO" id="GO:0035556">
    <property type="term" value="P:intracellular signal transduction"/>
    <property type="evidence" value="ECO:0007669"/>
    <property type="project" value="InterPro"/>
</dbReference>
<dbReference type="OrthoDB" id="10004999at2759"/>
<evidence type="ECO:0000256" key="7">
    <source>
        <dbReference type="PROSITE-ProRule" id="PRU00192"/>
    </source>
</evidence>
<evidence type="ECO:0000313" key="15">
    <source>
        <dbReference type="Proteomes" id="UP000000311"/>
    </source>
</evidence>
<feature type="region of interest" description="Disordered" evidence="9">
    <location>
        <begin position="1288"/>
        <end position="1319"/>
    </location>
</feature>
<dbReference type="Gene3D" id="2.30.30.40">
    <property type="entry name" value="SH3 Domains"/>
    <property type="match status" value="1"/>
</dbReference>
<feature type="region of interest" description="Disordered" evidence="9">
    <location>
        <begin position="157"/>
        <end position="196"/>
    </location>
</feature>
<feature type="domain" description="SH3" evidence="10">
    <location>
        <begin position="1320"/>
        <end position="1381"/>
    </location>
</feature>
<organism evidence="15">
    <name type="scientific">Camponotus floridanus</name>
    <name type="common">Florida carpenter ant</name>
    <dbReference type="NCBI Taxonomy" id="104421"/>
    <lineage>
        <taxon>Eukaryota</taxon>
        <taxon>Metazoa</taxon>
        <taxon>Ecdysozoa</taxon>
        <taxon>Arthropoda</taxon>
        <taxon>Hexapoda</taxon>
        <taxon>Insecta</taxon>
        <taxon>Pterygota</taxon>
        <taxon>Neoptera</taxon>
        <taxon>Endopterygota</taxon>
        <taxon>Hymenoptera</taxon>
        <taxon>Apocrita</taxon>
        <taxon>Aculeata</taxon>
        <taxon>Formicoidea</taxon>
        <taxon>Formicidae</taxon>
        <taxon>Formicinae</taxon>
        <taxon>Camponotus</taxon>
    </lineage>
</organism>
<evidence type="ECO:0000259" key="11">
    <source>
        <dbReference type="PROSITE" id="PS50003"/>
    </source>
</evidence>
<feature type="domain" description="CRAL-TRIO" evidence="13">
    <location>
        <begin position="468"/>
        <end position="543"/>
    </location>
</feature>
<evidence type="ECO:0000256" key="3">
    <source>
        <dbReference type="ARBA" id="ARBA00022490"/>
    </source>
</evidence>
<dbReference type="SUPFAM" id="SSF46966">
    <property type="entry name" value="Spectrin repeat"/>
    <property type="match status" value="1"/>
</dbReference>
<dbReference type="Gene3D" id="1.20.58.60">
    <property type="match status" value="1"/>
</dbReference>
<protein>
    <submittedName>
        <fullName evidence="14">Guanine nucleotide exchange factor DBS</fullName>
    </submittedName>
</protein>
<proteinExistence type="inferred from homology"/>
<dbReference type="PANTHER" id="PTHR22826:SF211">
    <property type="entry name" value="LD43457P"/>
    <property type="match status" value="1"/>
</dbReference>
<evidence type="ECO:0000313" key="14">
    <source>
        <dbReference type="EMBL" id="EFN68128.1"/>
    </source>
</evidence>
<comment type="subcellular location">
    <subcellularLocation>
        <location evidence="1">Cytoplasm</location>
    </subcellularLocation>
</comment>
<evidence type="ECO:0000256" key="4">
    <source>
        <dbReference type="ARBA" id="ARBA00022553"/>
    </source>
</evidence>
<dbReference type="InterPro" id="IPR055251">
    <property type="entry name" value="SOS1_NGEF_PH"/>
</dbReference>
<dbReference type="EMBL" id="GL438870">
    <property type="protein sequence ID" value="EFN68128.1"/>
    <property type="molecule type" value="Genomic_DNA"/>
</dbReference>
<feature type="region of interest" description="Disordered" evidence="9">
    <location>
        <begin position="897"/>
        <end position="921"/>
    </location>
</feature>
<dbReference type="InParanoid" id="E2AEK5"/>